<comment type="subcellular location">
    <subcellularLocation>
        <location evidence="1">Membrane</location>
        <topology evidence="1">Multi-pass membrane protein</topology>
    </subcellularLocation>
</comment>
<dbReference type="EMBL" id="VAHF01000011">
    <property type="protein sequence ID" value="TXG50616.1"/>
    <property type="molecule type" value="Genomic_DNA"/>
</dbReference>
<dbReference type="PANTHER" id="PTHR24223">
    <property type="entry name" value="ATP-BINDING CASSETTE SUB-FAMILY C"/>
    <property type="match status" value="1"/>
</dbReference>
<keyword evidence="7" id="KW-0547">Nucleotide-binding</keyword>
<dbReference type="InterPro" id="IPR011527">
    <property type="entry name" value="ABC1_TM_dom"/>
</dbReference>
<dbReference type="InterPro" id="IPR001878">
    <property type="entry name" value="Znf_CCHC"/>
</dbReference>
<keyword evidence="6" id="KW-0677">Repeat</keyword>
<dbReference type="InterPro" id="IPR044726">
    <property type="entry name" value="ABCC_6TM_D2"/>
</dbReference>
<dbReference type="InterPro" id="IPR057670">
    <property type="entry name" value="SH3_retrovirus"/>
</dbReference>
<dbReference type="PROSITE" id="PS50893">
    <property type="entry name" value="ABC_TRANSPORTER_2"/>
    <property type="match status" value="2"/>
</dbReference>
<keyword evidence="11 14" id="KW-0472">Membrane</keyword>
<proteinExistence type="inferred from homology"/>
<comment type="catalytic activity">
    <reaction evidence="12">
        <text>ATP + H2O + xenobioticSide 1 = ADP + phosphate + xenobioticSide 2.</text>
        <dbReference type="EC" id="7.6.2.2"/>
    </reaction>
</comment>
<keyword evidence="10 14" id="KW-1133">Transmembrane helix</keyword>
<feature type="domain" description="ABC transporter" evidence="15">
    <location>
        <begin position="676"/>
        <end position="907"/>
    </location>
</feature>
<evidence type="ECO:0000259" key="15">
    <source>
        <dbReference type="PROSITE" id="PS50893"/>
    </source>
</evidence>
<evidence type="ECO:0000256" key="3">
    <source>
        <dbReference type="ARBA" id="ARBA00012191"/>
    </source>
</evidence>
<dbReference type="Gene3D" id="3.40.50.300">
    <property type="entry name" value="P-loop containing nucleotide triphosphate hydrolases"/>
    <property type="match status" value="2"/>
</dbReference>
<feature type="domain" description="ABC transmembrane type-1" evidence="16">
    <location>
        <begin position="984"/>
        <end position="1237"/>
    </location>
</feature>
<dbReference type="PROSITE" id="PS00211">
    <property type="entry name" value="ABC_TRANSPORTER_1"/>
    <property type="match status" value="1"/>
</dbReference>
<evidence type="ECO:0000256" key="11">
    <source>
        <dbReference type="ARBA" id="ARBA00023136"/>
    </source>
</evidence>
<dbReference type="Pfam" id="PF14223">
    <property type="entry name" value="Retrotran_gag_2"/>
    <property type="match status" value="1"/>
</dbReference>
<dbReference type="PANTHER" id="PTHR24223:SF263">
    <property type="entry name" value="ABC-TYPE XENOBIOTIC TRANSPORTER"/>
    <property type="match status" value="1"/>
</dbReference>
<organism evidence="17 18">
    <name type="scientific">Acer yangbiense</name>
    <dbReference type="NCBI Taxonomy" id="1000413"/>
    <lineage>
        <taxon>Eukaryota</taxon>
        <taxon>Viridiplantae</taxon>
        <taxon>Streptophyta</taxon>
        <taxon>Embryophyta</taxon>
        <taxon>Tracheophyta</taxon>
        <taxon>Spermatophyta</taxon>
        <taxon>Magnoliopsida</taxon>
        <taxon>eudicotyledons</taxon>
        <taxon>Gunneridae</taxon>
        <taxon>Pentapetalae</taxon>
        <taxon>rosids</taxon>
        <taxon>malvids</taxon>
        <taxon>Sapindales</taxon>
        <taxon>Sapindaceae</taxon>
        <taxon>Hippocastanoideae</taxon>
        <taxon>Acereae</taxon>
        <taxon>Acer</taxon>
    </lineage>
</organism>
<dbReference type="GO" id="GO:0016887">
    <property type="term" value="F:ATP hydrolysis activity"/>
    <property type="evidence" value="ECO:0007669"/>
    <property type="project" value="InterPro"/>
</dbReference>
<dbReference type="InterPro" id="IPR003439">
    <property type="entry name" value="ABC_transporter-like_ATP-bd"/>
</dbReference>
<keyword evidence="8" id="KW-0067">ATP-binding</keyword>
<dbReference type="GO" id="GO:0008559">
    <property type="term" value="F:ABC-type xenobiotic transporter activity"/>
    <property type="evidence" value="ECO:0007669"/>
    <property type="project" value="UniProtKB-EC"/>
</dbReference>
<evidence type="ECO:0000256" key="5">
    <source>
        <dbReference type="ARBA" id="ARBA00022692"/>
    </source>
</evidence>
<name>A0A5C7H2Z5_9ROSI</name>
<feature type="compositionally biased region" description="Basic and acidic residues" evidence="13">
    <location>
        <begin position="241"/>
        <end position="250"/>
    </location>
</feature>
<reference evidence="18" key="1">
    <citation type="journal article" date="2019" name="Gigascience">
        <title>De novo genome assembly of the endangered Acer yangbiense, a plant species with extremely small populations endemic to Yunnan Province, China.</title>
        <authorList>
            <person name="Yang J."/>
            <person name="Wariss H.M."/>
            <person name="Tao L."/>
            <person name="Zhang R."/>
            <person name="Yun Q."/>
            <person name="Hollingsworth P."/>
            <person name="Dao Z."/>
            <person name="Luo G."/>
            <person name="Guo H."/>
            <person name="Ma Y."/>
            <person name="Sun W."/>
        </authorList>
    </citation>
    <scope>NUCLEOTIDE SEQUENCE [LARGE SCALE GENOMIC DNA]</scope>
    <source>
        <strain evidence="18">cv. Malutang</strain>
    </source>
</reference>
<dbReference type="FunFam" id="1.20.1560.10:FF:000002">
    <property type="entry name" value="ABC transporter C family member 5"/>
    <property type="match status" value="1"/>
</dbReference>
<dbReference type="Pfam" id="PF22936">
    <property type="entry name" value="Pol_BBD"/>
    <property type="match status" value="1"/>
</dbReference>
<dbReference type="InterPro" id="IPR036875">
    <property type="entry name" value="Znf_CCHC_sf"/>
</dbReference>
<dbReference type="CDD" id="cd18580">
    <property type="entry name" value="ABC_6TM_ABCC_D2"/>
    <property type="match status" value="1"/>
</dbReference>
<dbReference type="CDD" id="cd03244">
    <property type="entry name" value="ABCC_MRP_domain2"/>
    <property type="match status" value="1"/>
</dbReference>
<dbReference type="OrthoDB" id="6500128at2759"/>
<feature type="transmembrane region" description="Helical" evidence="14">
    <location>
        <begin position="1101"/>
        <end position="1130"/>
    </location>
</feature>
<gene>
    <name evidence="17" type="ORF">EZV62_023140</name>
</gene>
<dbReference type="SUPFAM" id="SSF57756">
    <property type="entry name" value="Retrovirus zinc finger-like domains"/>
    <property type="match status" value="1"/>
</dbReference>
<evidence type="ECO:0000256" key="4">
    <source>
        <dbReference type="ARBA" id="ARBA00022448"/>
    </source>
</evidence>
<comment type="similarity">
    <text evidence="2">Belongs to the ABC transporter superfamily. ABCC family. Conjugate transporter (TC 3.A.1.208) subfamily.</text>
</comment>
<evidence type="ECO:0000256" key="13">
    <source>
        <dbReference type="SAM" id="MobiDB-lite"/>
    </source>
</evidence>
<dbReference type="CDD" id="cd09272">
    <property type="entry name" value="RNase_HI_RT_Ty1"/>
    <property type="match status" value="1"/>
</dbReference>
<dbReference type="GO" id="GO:0005524">
    <property type="term" value="F:ATP binding"/>
    <property type="evidence" value="ECO:0007669"/>
    <property type="project" value="UniProtKB-KW"/>
</dbReference>
<dbReference type="SMART" id="SM00382">
    <property type="entry name" value="AAA"/>
    <property type="match status" value="1"/>
</dbReference>
<dbReference type="InterPro" id="IPR027417">
    <property type="entry name" value="P-loop_NTPase"/>
</dbReference>
<dbReference type="FunFam" id="3.40.50.300:FF:000169">
    <property type="entry name" value="ABC transporter C family member 3"/>
    <property type="match status" value="1"/>
</dbReference>
<evidence type="ECO:0000256" key="6">
    <source>
        <dbReference type="ARBA" id="ARBA00022737"/>
    </source>
</evidence>
<evidence type="ECO:0000313" key="17">
    <source>
        <dbReference type="EMBL" id="TXG50616.1"/>
    </source>
</evidence>
<dbReference type="SMART" id="SM00343">
    <property type="entry name" value="ZnF_C2HC"/>
    <property type="match status" value="2"/>
</dbReference>
<protein>
    <recommendedName>
        <fullName evidence="3">ABC-type xenobiotic transporter</fullName>
        <ecNumber evidence="3">7.6.2.2</ecNumber>
    </recommendedName>
</protein>
<dbReference type="GO" id="GO:0016020">
    <property type="term" value="C:membrane"/>
    <property type="evidence" value="ECO:0007669"/>
    <property type="project" value="UniProtKB-SubCell"/>
</dbReference>
<evidence type="ECO:0000256" key="10">
    <source>
        <dbReference type="ARBA" id="ARBA00022989"/>
    </source>
</evidence>
<feature type="transmembrane region" description="Helical" evidence="14">
    <location>
        <begin position="1011"/>
        <end position="1036"/>
    </location>
</feature>
<feature type="transmembrane region" description="Helical" evidence="14">
    <location>
        <begin position="1225"/>
        <end position="1245"/>
    </location>
</feature>
<keyword evidence="18" id="KW-1185">Reference proteome</keyword>
<dbReference type="Pfam" id="PF00005">
    <property type="entry name" value="ABC_tran"/>
    <property type="match status" value="2"/>
</dbReference>
<feature type="domain" description="ABC transporter" evidence="15">
    <location>
        <begin position="1290"/>
        <end position="1524"/>
    </location>
</feature>
<keyword evidence="9" id="KW-1278">Translocase</keyword>
<evidence type="ECO:0000256" key="8">
    <source>
        <dbReference type="ARBA" id="ARBA00022840"/>
    </source>
</evidence>
<evidence type="ECO:0000259" key="16">
    <source>
        <dbReference type="PROSITE" id="PS50929"/>
    </source>
</evidence>
<dbReference type="Pfam" id="PF00664">
    <property type="entry name" value="ABC_membrane"/>
    <property type="match status" value="1"/>
</dbReference>
<feature type="region of interest" description="Disordered" evidence="13">
    <location>
        <begin position="220"/>
        <end position="262"/>
    </location>
</feature>
<evidence type="ECO:0000313" key="18">
    <source>
        <dbReference type="Proteomes" id="UP000323000"/>
    </source>
</evidence>
<dbReference type="Gene3D" id="4.10.60.10">
    <property type="entry name" value="Zinc finger, CCHC-type"/>
    <property type="match status" value="1"/>
</dbReference>
<accession>A0A5C7H2Z5</accession>
<feature type="transmembrane region" description="Helical" evidence="14">
    <location>
        <begin position="1199"/>
        <end position="1219"/>
    </location>
</feature>
<dbReference type="Pfam" id="PF25597">
    <property type="entry name" value="SH3_retrovirus"/>
    <property type="match status" value="1"/>
</dbReference>
<dbReference type="InterPro" id="IPR017871">
    <property type="entry name" value="ABC_transporter-like_CS"/>
</dbReference>
<evidence type="ECO:0000256" key="12">
    <source>
        <dbReference type="ARBA" id="ARBA00034018"/>
    </source>
</evidence>
<dbReference type="InterPro" id="IPR036640">
    <property type="entry name" value="ABC1_TM_sf"/>
</dbReference>
<dbReference type="SUPFAM" id="SSF52540">
    <property type="entry name" value="P-loop containing nucleoside triphosphate hydrolases"/>
    <property type="match status" value="2"/>
</dbReference>
<keyword evidence="5 14" id="KW-0812">Transmembrane</keyword>
<evidence type="ECO:0000256" key="9">
    <source>
        <dbReference type="ARBA" id="ARBA00022967"/>
    </source>
</evidence>
<sequence>MSESMAASSNAALHVPQFSGENYQIWTVKMKSYMKAFGLWDYVNEDKQVPPLRANPTIAQMKQHEEEKMKRDKAVTCLYSALSDSVFTSIMHLDTAKLIWDELKERFEGSERVRSVKLLTLKREFEMLRMKEGETVKDYSSKLSELVNQMRLYGDTIEDHKVVEKMLVSLPDKFEAKVSAIEESCDLKALTVSEMVSKLQAQEQRLAIKNGDEMEGAFQARHKGNQPFKKDQKKQGSGPRNGDKKGKAKLDSSSAEAGARNKFPSCSTCKRTNHLAKDCWYKGKPQIQCNYCKKWGHKESYCRAKPNQQTKQPAQQANFTDEQTPDDHLFMVTQVCNVASNEVWYVDSGCTSHMAKDESLFSSLDRTNRTRVKLGNGNVVQAAGRGNVLIHTNSGTKVIHDVLLIPDLDQNLLSVAQLLKRGYSLSFKDDCCVIVDCHDVEVARIKMLVYILNRLATKAVQGMTPLEAWTGLKPSMKHIKVFGSICYTHVADVKRTKLDEKAQLGIFIGYAVSSKGYRVYNVQTKKILVSRDVQFDKGAHWNWENKQVQRDSKEIQLEMKPIQAQQNDQNSHDDVEVDDDLIAEFDSPVLKTKSLAEIYERWSLDDSKSTTGYIFSLGSGAFSWNSKKKEVVAQSTAEAEYVAAAAATNQAIWIRKVLADLNFIQAKPTVLWCDNISAISMAKNPVQHGRTKHINVKFHAIREAERDGEVKLVHCKTEEQVADILTKALGYGQFNVLRAKLGVSKKNFKEEFSQTAWIQTGTIQENIMFGSTMDATRYQEALTKSCLVKDLEMLPFGDLTEIGERGINLSGGQKQRVQLARALYQDADVYLLDDPFSAVDAHTATALFNEYVMGALSGKTVLLVTHQVDFLPAFDLILLMAEGKILDASIYDKLLDSTPEFQDLVNANKNTAGSRRHFEFASSTRPEEEITETNVGKQLKTPCGDQLIKKEEREIGDTGLKPYLQYLSHNKSFLYFFLQFVLHMLFVIAQMIQSYWFAAEIQNSLVSRVKLITIYSVIGCVLPVLLLLRSFSIVVLGKLTSESIFSTLLISLFRAPMSFHDSTPLGRILSRVSSDMSIVDIELAFHLSQAVGSDLNAYSCLLLLGILAWPVLIIIIPMIYFSILLQRYYFASAKELMRMNGTTKSSIASHLAESNVGATTIRAFGQEDGFFSKHLKLIDANACQYFHSSSADEWLVQRLEILCAIVLSSSALAMTLLPLGPPASGFIGMALSYGLSLNVFLIFAVQSHCSAANFIVSVERLEQYMHIPDEAKTIAESRRPADNWPATGKVEITNLKVRYRPDAPLVLRGISCVIEGGHRVGIVGRTGSGKTTLISALFRLVEPTDGEIIIDGLNISNIGLHDLRSHLGIIPQDPTLFSGTVRYNLDPLSQYIDHEIWEVLGKCHLREVIQEKEEGLDSLVVEDGSNWSLGQQQLFCLGRALLKRSRILVLDEATASIDNATDSIIQKTIRREFVDCTVITVAHRIPTVMDCNAVLAISDGRLVEYDDPMKLITKECSLFGQLVKEYWSHSANSSIRVED</sequence>
<evidence type="ECO:0000256" key="14">
    <source>
        <dbReference type="SAM" id="Phobius"/>
    </source>
</evidence>
<dbReference type="InterPro" id="IPR050173">
    <property type="entry name" value="ABC_transporter_C-like"/>
</dbReference>
<dbReference type="EC" id="7.6.2.2" evidence="3"/>
<comment type="caution">
    <text evidence="17">The sequence shown here is derived from an EMBL/GenBank/DDBJ whole genome shotgun (WGS) entry which is preliminary data.</text>
</comment>
<dbReference type="GO" id="GO:0003676">
    <property type="term" value="F:nucleic acid binding"/>
    <property type="evidence" value="ECO:0007669"/>
    <property type="project" value="InterPro"/>
</dbReference>
<keyword evidence="4" id="KW-0813">Transport</keyword>
<dbReference type="InterPro" id="IPR003593">
    <property type="entry name" value="AAA+_ATPase"/>
</dbReference>
<dbReference type="Gene3D" id="1.20.1560.10">
    <property type="entry name" value="ABC transporter type 1, transmembrane domain"/>
    <property type="match status" value="1"/>
</dbReference>
<dbReference type="PROSITE" id="PS50929">
    <property type="entry name" value="ABC_TM1F"/>
    <property type="match status" value="1"/>
</dbReference>
<evidence type="ECO:0000256" key="7">
    <source>
        <dbReference type="ARBA" id="ARBA00022741"/>
    </source>
</evidence>
<dbReference type="GO" id="GO:0008270">
    <property type="term" value="F:zinc ion binding"/>
    <property type="evidence" value="ECO:0007669"/>
    <property type="project" value="InterPro"/>
</dbReference>
<dbReference type="SUPFAM" id="SSF90123">
    <property type="entry name" value="ABC transporter transmembrane region"/>
    <property type="match status" value="1"/>
</dbReference>
<evidence type="ECO:0000256" key="1">
    <source>
        <dbReference type="ARBA" id="ARBA00004141"/>
    </source>
</evidence>
<feature type="transmembrane region" description="Helical" evidence="14">
    <location>
        <begin position="973"/>
        <end position="999"/>
    </location>
</feature>
<dbReference type="InterPro" id="IPR054722">
    <property type="entry name" value="PolX-like_BBD"/>
</dbReference>
<evidence type="ECO:0000256" key="2">
    <source>
        <dbReference type="ARBA" id="ARBA00009726"/>
    </source>
</evidence>
<dbReference type="Proteomes" id="UP000323000">
    <property type="component" value="Chromosome 11"/>
</dbReference>